<keyword evidence="3" id="KW-1185">Reference proteome</keyword>
<dbReference type="Proteomes" id="UP000499080">
    <property type="component" value="Unassembled WGS sequence"/>
</dbReference>
<dbReference type="EMBL" id="BGPR01217548">
    <property type="protein sequence ID" value="GBN55495.1"/>
    <property type="molecule type" value="Genomic_DNA"/>
</dbReference>
<dbReference type="EMBL" id="BGPR01217570">
    <property type="protein sequence ID" value="GBN55535.1"/>
    <property type="molecule type" value="Genomic_DNA"/>
</dbReference>
<comment type="caution">
    <text evidence="2">The sequence shown here is derived from an EMBL/GenBank/DDBJ whole genome shotgun (WGS) entry which is preliminary data.</text>
</comment>
<evidence type="ECO:0000313" key="2">
    <source>
        <dbReference type="EMBL" id="GBN55535.1"/>
    </source>
</evidence>
<proteinExistence type="predicted"/>
<gene>
    <name evidence="2" type="ORF">AVEN_211447_1</name>
    <name evidence="1" type="ORF">AVEN_75774_1</name>
</gene>
<protein>
    <submittedName>
        <fullName evidence="2">Uncharacterized protein</fullName>
    </submittedName>
</protein>
<evidence type="ECO:0000313" key="3">
    <source>
        <dbReference type="Proteomes" id="UP000499080"/>
    </source>
</evidence>
<evidence type="ECO:0000313" key="1">
    <source>
        <dbReference type="EMBL" id="GBN55495.1"/>
    </source>
</evidence>
<sequence length="89" mass="10473">MFETLFHRHMRGGAEEHEDYLWIGLINLNHDQIMRATPESAPFLQSSVPYQRGHEQQIFNGIGFRTKNLPVPKKIPYHRTTEASVNRRE</sequence>
<reference evidence="2 3" key="1">
    <citation type="journal article" date="2019" name="Sci. Rep.">
        <title>Orb-weaving spider Araneus ventricosus genome elucidates the spidroin gene catalogue.</title>
        <authorList>
            <person name="Kono N."/>
            <person name="Nakamura H."/>
            <person name="Ohtoshi R."/>
            <person name="Moran D.A.P."/>
            <person name="Shinohara A."/>
            <person name="Yoshida Y."/>
            <person name="Fujiwara M."/>
            <person name="Mori M."/>
            <person name="Tomita M."/>
            <person name="Arakawa K."/>
        </authorList>
    </citation>
    <scope>NUCLEOTIDE SEQUENCE [LARGE SCALE GENOMIC DNA]</scope>
</reference>
<accession>A0A4Y2PUG6</accession>
<dbReference type="AlphaFoldDB" id="A0A4Y2PUG6"/>
<organism evidence="2 3">
    <name type="scientific">Araneus ventricosus</name>
    <name type="common">Orbweaver spider</name>
    <name type="synonym">Epeira ventricosa</name>
    <dbReference type="NCBI Taxonomy" id="182803"/>
    <lineage>
        <taxon>Eukaryota</taxon>
        <taxon>Metazoa</taxon>
        <taxon>Ecdysozoa</taxon>
        <taxon>Arthropoda</taxon>
        <taxon>Chelicerata</taxon>
        <taxon>Arachnida</taxon>
        <taxon>Araneae</taxon>
        <taxon>Araneomorphae</taxon>
        <taxon>Entelegynae</taxon>
        <taxon>Araneoidea</taxon>
        <taxon>Araneidae</taxon>
        <taxon>Araneus</taxon>
    </lineage>
</organism>
<name>A0A4Y2PUG6_ARAVE</name>